<protein>
    <submittedName>
        <fullName evidence="2">Uncharacterized protein</fullName>
    </submittedName>
</protein>
<name>A0ABS0T3D3_9CAUL</name>
<dbReference type="EMBL" id="JADWOX010000021">
    <property type="protein sequence ID" value="MBI1686390.1"/>
    <property type="molecule type" value="Genomic_DNA"/>
</dbReference>
<gene>
    <name evidence="2" type="ORF">I4Q42_22195</name>
</gene>
<sequence length="50" mass="5644">MFHTQDSRPVVAPGLLHSRDFRRALVFGGGFCSVFWLATAYLAMRLFLAL</sequence>
<keyword evidence="1" id="KW-1133">Transmembrane helix</keyword>
<accession>A0ABS0T3D3</accession>
<comment type="caution">
    <text evidence="2">The sequence shown here is derived from an EMBL/GenBank/DDBJ whole genome shotgun (WGS) entry which is preliminary data.</text>
</comment>
<keyword evidence="3" id="KW-1185">Reference proteome</keyword>
<dbReference type="RefSeq" id="WP_198578279.1">
    <property type="nucleotide sequence ID" value="NZ_JADWOX010000021.1"/>
</dbReference>
<evidence type="ECO:0000313" key="2">
    <source>
        <dbReference type="EMBL" id="MBI1686390.1"/>
    </source>
</evidence>
<feature type="transmembrane region" description="Helical" evidence="1">
    <location>
        <begin position="24"/>
        <end position="44"/>
    </location>
</feature>
<keyword evidence="1" id="KW-0472">Membrane</keyword>
<proteinExistence type="predicted"/>
<evidence type="ECO:0000256" key="1">
    <source>
        <dbReference type="SAM" id="Phobius"/>
    </source>
</evidence>
<keyword evidence="1" id="KW-0812">Transmembrane</keyword>
<dbReference type="Proteomes" id="UP000639859">
    <property type="component" value="Unassembled WGS sequence"/>
</dbReference>
<evidence type="ECO:0000313" key="3">
    <source>
        <dbReference type="Proteomes" id="UP000639859"/>
    </source>
</evidence>
<organism evidence="2 3">
    <name type="scientific">Caulobacter hibisci</name>
    <dbReference type="NCBI Taxonomy" id="2035993"/>
    <lineage>
        <taxon>Bacteria</taxon>
        <taxon>Pseudomonadati</taxon>
        <taxon>Pseudomonadota</taxon>
        <taxon>Alphaproteobacteria</taxon>
        <taxon>Caulobacterales</taxon>
        <taxon>Caulobacteraceae</taxon>
        <taxon>Caulobacter</taxon>
    </lineage>
</organism>
<reference evidence="2 3" key="1">
    <citation type="submission" date="2020-11" db="EMBL/GenBank/DDBJ databases">
        <title>genome sequence of strain KACC 18849.</title>
        <authorList>
            <person name="Gao J."/>
            <person name="Zhang X."/>
        </authorList>
    </citation>
    <scope>NUCLEOTIDE SEQUENCE [LARGE SCALE GENOMIC DNA]</scope>
    <source>
        <strain evidence="2 3">KACC 18849</strain>
    </source>
</reference>